<accession>A0A022RBP0</accession>
<dbReference type="Proteomes" id="UP000030748">
    <property type="component" value="Unassembled WGS sequence"/>
</dbReference>
<feature type="non-terminal residue" evidence="1">
    <location>
        <position position="1"/>
    </location>
</feature>
<keyword evidence="2" id="KW-1185">Reference proteome</keyword>
<gene>
    <name evidence="1" type="ORF">MIMGU_mgv1a0254642mg</name>
</gene>
<organism evidence="1 2">
    <name type="scientific">Erythranthe guttata</name>
    <name type="common">Yellow monkey flower</name>
    <name type="synonym">Mimulus guttatus</name>
    <dbReference type="NCBI Taxonomy" id="4155"/>
    <lineage>
        <taxon>Eukaryota</taxon>
        <taxon>Viridiplantae</taxon>
        <taxon>Streptophyta</taxon>
        <taxon>Embryophyta</taxon>
        <taxon>Tracheophyta</taxon>
        <taxon>Spermatophyta</taxon>
        <taxon>Magnoliopsida</taxon>
        <taxon>eudicotyledons</taxon>
        <taxon>Gunneridae</taxon>
        <taxon>Pentapetalae</taxon>
        <taxon>asterids</taxon>
        <taxon>lamiids</taxon>
        <taxon>Lamiales</taxon>
        <taxon>Phrymaceae</taxon>
        <taxon>Erythranthe</taxon>
    </lineage>
</organism>
<proteinExistence type="predicted"/>
<sequence length="31" mass="3238">GCFEILWFSGSYLLSESGGPCNRTGGISISV</sequence>
<evidence type="ECO:0000313" key="2">
    <source>
        <dbReference type="Proteomes" id="UP000030748"/>
    </source>
</evidence>
<name>A0A022RBP0_ERYGU</name>
<dbReference type="AlphaFoldDB" id="A0A022RBP0"/>
<protein>
    <submittedName>
        <fullName evidence="1">Uncharacterized protein</fullName>
    </submittedName>
</protein>
<evidence type="ECO:0000313" key="1">
    <source>
        <dbReference type="EMBL" id="EYU37148.1"/>
    </source>
</evidence>
<dbReference type="EMBL" id="KI630566">
    <property type="protein sequence ID" value="EYU37148.1"/>
    <property type="molecule type" value="Genomic_DNA"/>
</dbReference>
<reference evidence="1 2" key="1">
    <citation type="journal article" date="2013" name="Proc. Natl. Acad. Sci. U.S.A.">
        <title>Fine-scale variation in meiotic recombination in Mimulus inferred from population shotgun sequencing.</title>
        <authorList>
            <person name="Hellsten U."/>
            <person name="Wright K.M."/>
            <person name="Jenkins J."/>
            <person name="Shu S."/>
            <person name="Yuan Y."/>
            <person name="Wessler S.R."/>
            <person name="Schmutz J."/>
            <person name="Willis J.H."/>
            <person name="Rokhsar D.S."/>
        </authorList>
    </citation>
    <scope>NUCLEOTIDE SEQUENCE [LARGE SCALE GENOMIC DNA]</scope>
    <source>
        <strain evidence="2">cv. DUN x IM62</strain>
    </source>
</reference>